<dbReference type="PANTHER" id="PTHR43884:SF12">
    <property type="entry name" value="ISOVALERYL-COA DEHYDROGENASE, MITOCHONDRIAL-RELATED"/>
    <property type="match status" value="1"/>
</dbReference>
<dbReference type="PIRSF" id="PIRSF016578">
    <property type="entry name" value="HsaA"/>
    <property type="match status" value="1"/>
</dbReference>
<feature type="domain" description="Acyl-CoA dehydrogenase C-terminal" evidence="4">
    <location>
        <begin position="248"/>
        <end position="377"/>
    </location>
</feature>
<dbReference type="GO" id="GO:0003995">
    <property type="term" value="F:acyl-CoA dehydrogenase activity"/>
    <property type="evidence" value="ECO:0007669"/>
    <property type="project" value="TreeGrafter"/>
</dbReference>
<gene>
    <name evidence="5" type="ORF">OG222_34760</name>
</gene>
<accession>A0AAU1M3N4</accession>
<feature type="region of interest" description="Disordered" evidence="2">
    <location>
        <begin position="1"/>
        <end position="21"/>
    </location>
</feature>
<reference evidence="5" key="1">
    <citation type="submission" date="2022-10" db="EMBL/GenBank/DDBJ databases">
        <title>The complete genomes of actinobacterial strains from the NBC collection.</title>
        <authorList>
            <person name="Joergensen T.S."/>
            <person name="Alvarez Arevalo M."/>
            <person name="Sterndorff E.B."/>
            <person name="Faurdal D."/>
            <person name="Vuksanovic O."/>
            <person name="Mourched A.-S."/>
            <person name="Charusanti P."/>
            <person name="Shaw S."/>
            <person name="Blin K."/>
            <person name="Weber T."/>
        </authorList>
    </citation>
    <scope>NUCLEOTIDE SEQUENCE</scope>
    <source>
        <strain evidence="5">NBC_00148</strain>
    </source>
</reference>
<feature type="domain" description="Acyl-CoA dehydrogenase/oxidase N-terminal" evidence="3">
    <location>
        <begin position="37"/>
        <end position="114"/>
    </location>
</feature>
<dbReference type="Gene3D" id="2.40.110.10">
    <property type="entry name" value="Butyryl-CoA Dehydrogenase, subunit A, domain 2"/>
    <property type="match status" value="1"/>
</dbReference>
<dbReference type="InterPro" id="IPR013107">
    <property type="entry name" value="Acyl-CoA_DH_C"/>
</dbReference>
<organism evidence="5">
    <name type="scientific">Streptomyces sp. NBC_00148</name>
    <dbReference type="NCBI Taxonomy" id="2903626"/>
    <lineage>
        <taxon>Bacteria</taxon>
        <taxon>Bacillati</taxon>
        <taxon>Actinomycetota</taxon>
        <taxon>Actinomycetes</taxon>
        <taxon>Kitasatosporales</taxon>
        <taxon>Streptomycetaceae</taxon>
        <taxon>Streptomyces</taxon>
    </lineage>
</organism>
<feature type="compositionally biased region" description="Low complexity" evidence="2">
    <location>
        <begin position="1"/>
        <end position="17"/>
    </location>
</feature>
<dbReference type="AlphaFoldDB" id="A0AAU1M3N4"/>
<dbReference type="GO" id="GO:0050660">
    <property type="term" value="F:flavin adenine dinucleotide binding"/>
    <property type="evidence" value="ECO:0007669"/>
    <property type="project" value="InterPro"/>
</dbReference>
<evidence type="ECO:0000313" key="5">
    <source>
        <dbReference type="EMBL" id="WTQ77988.1"/>
    </source>
</evidence>
<proteinExistence type="predicted"/>
<dbReference type="InterPro" id="IPR036250">
    <property type="entry name" value="AcylCo_DH-like_C"/>
</dbReference>
<name>A0AAU1M3N4_9ACTN</name>
<dbReference type="InterPro" id="IPR013786">
    <property type="entry name" value="AcylCoA_DH/ox_N"/>
</dbReference>
<dbReference type="Pfam" id="PF08028">
    <property type="entry name" value="Acyl-CoA_dh_2"/>
    <property type="match status" value="1"/>
</dbReference>
<dbReference type="InterPro" id="IPR037069">
    <property type="entry name" value="AcylCoA_DH/ox_N_sf"/>
</dbReference>
<dbReference type="SUPFAM" id="SSF56645">
    <property type="entry name" value="Acyl-CoA dehydrogenase NM domain-like"/>
    <property type="match status" value="1"/>
</dbReference>
<dbReference type="EMBL" id="CP108169">
    <property type="protein sequence ID" value="WTQ77988.1"/>
    <property type="molecule type" value="Genomic_DNA"/>
</dbReference>
<sequence>MNSPSSPAAPASPASPAEEVVANSRTLVPRLRERIFATEEMRRLPDATVEDADAAGVFTLLLPRELGGAGGDLSQAVRVMRTLAQGDPTAAWTLGFLMCHNYLLARWPSEAQHEFFKDGRPAQMAGVANPPGRAKAVEGGYRVSGRWSYCSGVTHADWVSLIAVVEGEDVPCFFMAPRAEVTVHDTWNVSGMKGSGSHDVAVDDLFVPGHLVRSLANEFSRRSPGSELYAEPLYSYDSRDLVMMIVPVVMLGGAEAVLAGYRERLEKRRASFSPVLTGDTTAGQMRYASANATLRAAAALLDDMVRRVTEHNAATTDEIDAEMRALLELDCYTIGRLTWEATQICLQGSGSSIYRSDDITQHYVRDLQTLRGHATIDDDSILGKVGALMLGRVPEVAGRLVGQ</sequence>
<evidence type="ECO:0000256" key="2">
    <source>
        <dbReference type="SAM" id="MobiDB-lite"/>
    </source>
</evidence>
<evidence type="ECO:0000256" key="1">
    <source>
        <dbReference type="ARBA" id="ARBA00023002"/>
    </source>
</evidence>
<evidence type="ECO:0000259" key="3">
    <source>
        <dbReference type="Pfam" id="PF02771"/>
    </source>
</evidence>
<evidence type="ECO:0000259" key="4">
    <source>
        <dbReference type="Pfam" id="PF08028"/>
    </source>
</evidence>
<dbReference type="Gene3D" id="1.10.540.10">
    <property type="entry name" value="Acyl-CoA dehydrogenase/oxidase, N-terminal domain"/>
    <property type="match status" value="1"/>
</dbReference>
<protein>
    <submittedName>
        <fullName evidence="5">Acyl-CoA dehydrogenase family protein</fullName>
    </submittedName>
</protein>
<dbReference type="PANTHER" id="PTHR43884">
    <property type="entry name" value="ACYL-COA DEHYDROGENASE"/>
    <property type="match status" value="1"/>
</dbReference>
<dbReference type="InterPro" id="IPR046373">
    <property type="entry name" value="Acyl-CoA_Oxase/DH_mid-dom_sf"/>
</dbReference>
<dbReference type="SUPFAM" id="SSF47203">
    <property type="entry name" value="Acyl-CoA dehydrogenase C-terminal domain-like"/>
    <property type="match status" value="1"/>
</dbReference>
<dbReference type="Gene3D" id="1.20.140.10">
    <property type="entry name" value="Butyryl-CoA Dehydrogenase, subunit A, domain 3"/>
    <property type="match status" value="1"/>
</dbReference>
<keyword evidence="1" id="KW-0560">Oxidoreductase</keyword>
<dbReference type="InterPro" id="IPR009100">
    <property type="entry name" value="AcylCoA_DH/oxidase_NM_dom_sf"/>
</dbReference>
<dbReference type="Pfam" id="PF02771">
    <property type="entry name" value="Acyl-CoA_dh_N"/>
    <property type="match status" value="1"/>
</dbReference>